<evidence type="ECO:0000256" key="1">
    <source>
        <dbReference type="SAM" id="MobiDB-lite"/>
    </source>
</evidence>
<name>A0A068UFP1_COFCA</name>
<keyword evidence="3" id="KW-1185">Reference proteome</keyword>
<evidence type="ECO:0000313" key="3">
    <source>
        <dbReference type="Proteomes" id="UP000295252"/>
    </source>
</evidence>
<dbReference type="Proteomes" id="UP000295252">
    <property type="component" value="Chromosome I"/>
</dbReference>
<dbReference type="Gramene" id="CDP07092">
    <property type="protein sequence ID" value="CDP07092"/>
    <property type="gene ID" value="GSCOC_T00024208001"/>
</dbReference>
<sequence length="55" mass="5867">MDPPPSDPPPSQAPLLSPQTPQSGGCLESFLWFLSCCGLLSCCCPPLFEPWPPPP</sequence>
<proteinExistence type="predicted"/>
<reference evidence="3" key="1">
    <citation type="journal article" date="2014" name="Science">
        <title>The coffee genome provides insight into the convergent evolution of caffeine biosynthesis.</title>
        <authorList>
            <person name="Denoeud F."/>
            <person name="Carretero-Paulet L."/>
            <person name="Dereeper A."/>
            <person name="Droc G."/>
            <person name="Guyot R."/>
            <person name="Pietrella M."/>
            <person name="Zheng C."/>
            <person name="Alberti A."/>
            <person name="Anthony F."/>
            <person name="Aprea G."/>
            <person name="Aury J.M."/>
            <person name="Bento P."/>
            <person name="Bernard M."/>
            <person name="Bocs S."/>
            <person name="Campa C."/>
            <person name="Cenci A."/>
            <person name="Combes M.C."/>
            <person name="Crouzillat D."/>
            <person name="Da Silva C."/>
            <person name="Daddiego L."/>
            <person name="De Bellis F."/>
            <person name="Dussert S."/>
            <person name="Garsmeur O."/>
            <person name="Gayraud T."/>
            <person name="Guignon V."/>
            <person name="Jahn K."/>
            <person name="Jamilloux V."/>
            <person name="Joet T."/>
            <person name="Labadie K."/>
            <person name="Lan T."/>
            <person name="Leclercq J."/>
            <person name="Lepelley M."/>
            <person name="Leroy T."/>
            <person name="Li L.T."/>
            <person name="Librado P."/>
            <person name="Lopez L."/>
            <person name="Munoz A."/>
            <person name="Noel B."/>
            <person name="Pallavicini A."/>
            <person name="Perrotta G."/>
            <person name="Poncet V."/>
            <person name="Pot D."/>
            <person name="Priyono X."/>
            <person name="Rigoreau M."/>
            <person name="Rouard M."/>
            <person name="Rozas J."/>
            <person name="Tranchant-Dubreuil C."/>
            <person name="VanBuren R."/>
            <person name="Zhang Q."/>
            <person name="Andrade A.C."/>
            <person name="Argout X."/>
            <person name="Bertrand B."/>
            <person name="de Kochko A."/>
            <person name="Graziosi G."/>
            <person name="Henry R.J."/>
            <person name="Jayarama X."/>
            <person name="Ming R."/>
            <person name="Nagai C."/>
            <person name="Rounsley S."/>
            <person name="Sankoff D."/>
            <person name="Giuliano G."/>
            <person name="Albert V.A."/>
            <person name="Wincker P."/>
            <person name="Lashermes P."/>
        </authorList>
    </citation>
    <scope>NUCLEOTIDE SEQUENCE [LARGE SCALE GENOMIC DNA]</scope>
    <source>
        <strain evidence="3">cv. DH200-94</strain>
    </source>
</reference>
<evidence type="ECO:0000313" key="2">
    <source>
        <dbReference type="EMBL" id="CDP07092.1"/>
    </source>
</evidence>
<feature type="compositionally biased region" description="Pro residues" evidence="1">
    <location>
        <begin position="1"/>
        <end position="12"/>
    </location>
</feature>
<feature type="compositionally biased region" description="Low complexity" evidence="1">
    <location>
        <begin position="13"/>
        <end position="22"/>
    </location>
</feature>
<dbReference type="EMBL" id="HG739108">
    <property type="protein sequence ID" value="CDP07092.1"/>
    <property type="molecule type" value="Genomic_DNA"/>
</dbReference>
<organism evidence="2 3">
    <name type="scientific">Coffea canephora</name>
    <name type="common">Robusta coffee</name>
    <dbReference type="NCBI Taxonomy" id="49390"/>
    <lineage>
        <taxon>Eukaryota</taxon>
        <taxon>Viridiplantae</taxon>
        <taxon>Streptophyta</taxon>
        <taxon>Embryophyta</taxon>
        <taxon>Tracheophyta</taxon>
        <taxon>Spermatophyta</taxon>
        <taxon>Magnoliopsida</taxon>
        <taxon>eudicotyledons</taxon>
        <taxon>Gunneridae</taxon>
        <taxon>Pentapetalae</taxon>
        <taxon>asterids</taxon>
        <taxon>lamiids</taxon>
        <taxon>Gentianales</taxon>
        <taxon>Rubiaceae</taxon>
        <taxon>Ixoroideae</taxon>
        <taxon>Gardenieae complex</taxon>
        <taxon>Bertiereae - Coffeeae clade</taxon>
        <taxon>Coffeeae</taxon>
        <taxon>Coffea</taxon>
    </lineage>
</organism>
<feature type="region of interest" description="Disordered" evidence="1">
    <location>
        <begin position="1"/>
        <end position="22"/>
    </location>
</feature>
<accession>A0A068UFP1</accession>
<gene>
    <name evidence="2" type="ORF">GSCOC_T00024208001</name>
</gene>
<evidence type="ECO:0008006" key="4">
    <source>
        <dbReference type="Google" id="ProtNLM"/>
    </source>
</evidence>
<dbReference type="OMA" id="WFLSCCG"/>
<protein>
    <recommendedName>
        <fullName evidence="4">Cysteine-rich transmembrane CYSTM domain-containing protein</fullName>
    </recommendedName>
</protein>
<dbReference type="AlphaFoldDB" id="A0A068UFP1"/>
<dbReference type="InParanoid" id="A0A068UFP1"/>